<accession>A0ACC3MFK1</accession>
<evidence type="ECO:0000313" key="2">
    <source>
        <dbReference type="Proteomes" id="UP001281147"/>
    </source>
</evidence>
<proteinExistence type="predicted"/>
<sequence>MSPRAAAHLMWKNHLSFLVYIYLGMLFARNDLSLEFVAQAGLETDDDTNTIALNLMDYFLFSEANWLPELSYCRLHAACFLLASLVTGKNNTAEDIAGSLGPDSTFVRAMSAPLAEDDDAAAAIQEVISVNVDDVNVAYGLLHQRREQLAQLMGQYANRIGDLLSPHSSAEKDEPAAVEEENFDIFEE</sequence>
<dbReference type="Proteomes" id="UP001281147">
    <property type="component" value="Unassembled WGS sequence"/>
</dbReference>
<name>A0ACC3MFK1_9PEZI</name>
<reference evidence="1" key="1">
    <citation type="submission" date="2023-07" db="EMBL/GenBank/DDBJ databases">
        <title>Black Yeasts Isolated from many extreme environments.</title>
        <authorList>
            <person name="Coleine C."/>
            <person name="Stajich J.E."/>
            <person name="Selbmann L."/>
        </authorList>
    </citation>
    <scope>NUCLEOTIDE SEQUENCE</scope>
    <source>
        <strain evidence="1">CCFEE 5714</strain>
    </source>
</reference>
<dbReference type="EMBL" id="JAUTXU010000297">
    <property type="protein sequence ID" value="KAK3686884.1"/>
    <property type="molecule type" value="Genomic_DNA"/>
</dbReference>
<comment type="caution">
    <text evidence="1">The sequence shown here is derived from an EMBL/GenBank/DDBJ whole genome shotgun (WGS) entry which is preliminary data.</text>
</comment>
<protein>
    <submittedName>
        <fullName evidence="1">Uncharacterized protein</fullName>
    </submittedName>
</protein>
<evidence type="ECO:0000313" key="1">
    <source>
        <dbReference type="EMBL" id="KAK3686884.1"/>
    </source>
</evidence>
<gene>
    <name evidence="1" type="ORF">LTR37_019368</name>
</gene>
<organism evidence="1 2">
    <name type="scientific">Vermiconidia calcicola</name>
    <dbReference type="NCBI Taxonomy" id="1690605"/>
    <lineage>
        <taxon>Eukaryota</taxon>
        <taxon>Fungi</taxon>
        <taxon>Dikarya</taxon>
        <taxon>Ascomycota</taxon>
        <taxon>Pezizomycotina</taxon>
        <taxon>Dothideomycetes</taxon>
        <taxon>Dothideomycetidae</taxon>
        <taxon>Mycosphaerellales</taxon>
        <taxon>Extremaceae</taxon>
        <taxon>Vermiconidia</taxon>
    </lineage>
</organism>
<keyword evidence="2" id="KW-1185">Reference proteome</keyword>